<dbReference type="Gene3D" id="1.10.1740.10">
    <property type="match status" value="1"/>
</dbReference>
<dbReference type="PANTHER" id="PTHR43133">
    <property type="entry name" value="RNA POLYMERASE ECF-TYPE SIGMA FACTO"/>
    <property type="match status" value="1"/>
</dbReference>
<organism evidence="7 8">
    <name type="scientific">Sphingomonas populi</name>
    <dbReference type="NCBI Taxonomy" id="2484750"/>
    <lineage>
        <taxon>Bacteria</taxon>
        <taxon>Pseudomonadati</taxon>
        <taxon>Pseudomonadota</taxon>
        <taxon>Alphaproteobacteria</taxon>
        <taxon>Sphingomonadales</taxon>
        <taxon>Sphingomonadaceae</taxon>
        <taxon>Sphingomonas</taxon>
    </lineage>
</organism>
<feature type="domain" description="RNA polymerase sigma factor 70 region 4 type 2" evidence="6">
    <location>
        <begin position="136"/>
        <end position="188"/>
    </location>
</feature>
<proteinExistence type="inferred from homology"/>
<dbReference type="OrthoDB" id="7620544at2"/>
<dbReference type="InterPro" id="IPR014284">
    <property type="entry name" value="RNA_pol_sigma-70_dom"/>
</dbReference>
<dbReference type="InterPro" id="IPR007627">
    <property type="entry name" value="RNA_pol_sigma70_r2"/>
</dbReference>
<comment type="similarity">
    <text evidence="1">Belongs to the sigma-70 factor family. ECF subfamily.</text>
</comment>
<gene>
    <name evidence="7" type="ORF">EWE75_21560</name>
</gene>
<evidence type="ECO:0000256" key="2">
    <source>
        <dbReference type="ARBA" id="ARBA00023015"/>
    </source>
</evidence>
<keyword evidence="8" id="KW-1185">Reference proteome</keyword>
<feature type="domain" description="RNA polymerase sigma-70 region 2" evidence="5">
    <location>
        <begin position="46"/>
        <end position="104"/>
    </location>
</feature>
<reference evidence="7 8" key="1">
    <citation type="submission" date="2019-02" db="EMBL/GenBank/DDBJ databases">
        <authorList>
            <person name="Li Y."/>
        </authorList>
    </citation>
    <scope>NUCLEOTIDE SEQUENCE [LARGE SCALE GENOMIC DNA]</scope>
    <source>
        <strain evidence="7 8">3-7</strain>
    </source>
</reference>
<dbReference type="InterPro" id="IPR013325">
    <property type="entry name" value="RNA_pol_sigma_r2"/>
</dbReference>
<dbReference type="Proteomes" id="UP000292085">
    <property type="component" value="Unassembled WGS sequence"/>
</dbReference>
<sequence length="195" mass="21669">MRLIADALTSLSAARIAEGDPLPPDDRVAAGSVLALEDLYRAQGPGLRRYFARRADGQDVDDLMQESFARLADAANVPDRTIEQPEAYLNRIATNLLRNRARSALQRSLAQHVPVEEESLAGPDMTAALEARDLLDRLQNALIRLKPKTRGIFLAHRVDGHSYNEIAKQTGLSVKGVEWHMTKAIAHLDRMLRSR</sequence>
<dbReference type="InterPro" id="IPR013249">
    <property type="entry name" value="RNA_pol_sigma70_r4_t2"/>
</dbReference>
<evidence type="ECO:0000256" key="1">
    <source>
        <dbReference type="ARBA" id="ARBA00010641"/>
    </source>
</evidence>
<evidence type="ECO:0000259" key="6">
    <source>
        <dbReference type="Pfam" id="PF08281"/>
    </source>
</evidence>
<keyword evidence="4" id="KW-0804">Transcription</keyword>
<name>A0A4Q6XWA1_9SPHN</name>
<dbReference type="EMBL" id="SGIS01000053">
    <property type="protein sequence ID" value="RZF60726.1"/>
    <property type="molecule type" value="Genomic_DNA"/>
</dbReference>
<dbReference type="Pfam" id="PF04542">
    <property type="entry name" value="Sigma70_r2"/>
    <property type="match status" value="1"/>
</dbReference>
<accession>A0A4Q6XWA1</accession>
<keyword evidence="2" id="KW-0805">Transcription regulation</keyword>
<dbReference type="NCBIfam" id="TIGR02937">
    <property type="entry name" value="sigma70-ECF"/>
    <property type="match status" value="1"/>
</dbReference>
<dbReference type="RefSeq" id="WP_130160154.1">
    <property type="nucleotide sequence ID" value="NZ_SGIS01000053.1"/>
</dbReference>
<evidence type="ECO:0000256" key="3">
    <source>
        <dbReference type="ARBA" id="ARBA00023082"/>
    </source>
</evidence>
<dbReference type="Gene3D" id="1.10.10.10">
    <property type="entry name" value="Winged helix-like DNA-binding domain superfamily/Winged helix DNA-binding domain"/>
    <property type="match status" value="1"/>
</dbReference>
<evidence type="ECO:0000259" key="5">
    <source>
        <dbReference type="Pfam" id="PF04542"/>
    </source>
</evidence>
<comment type="caution">
    <text evidence="7">The sequence shown here is derived from an EMBL/GenBank/DDBJ whole genome shotgun (WGS) entry which is preliminary data.</text>
</comment>
<keyword evidence="3" id="KW-0731">Sigma factor</keyword>
<dbReference type="InterPro" id="IPR036388">
    <property type="entry name" value="WH-like_DNA-bd_sf"/>
</dbReference>
<dbReference type="Pfam" id="PF08281">
    <property type="entry name" value="Sigma70_r4_2"/>
    <property type="match status" value="1"/>
</dbReference>
<evidence type="ECO:0000313" key="7">
    <source>
        <dbReference type="EMBL" id="RZF60726.1"/>
    </source>
</evidence>
<dbReference type="GO" id="GO:0016987">
    <property type="term" value="F:sigma factor activity"/>
    <property type="evidence" value="ECO:0007669"/>
    <property type="project" value="UniProtKB-KW"/>
</dbReference>
<dbReference type="InterPro" id="IPR039425">
    <property type="entry name" value="RNA_pol_sigma-70-like"/>
</dbReference>
<dbReference type="SUPFAM" id="SSF88659">
    <property type="entry name" value="Sigma3 and sigma4 domains of RNA polymerase sigma factors"/>
    <property type="match status" value="1"/>
</dbReference>
<dbReference type="InterPro" id="IPR013324">
    <property type="entry name" value="RNA_pol_sigma_r3/r4-like"/>
</dbReference>
<dbReference type="GO" id="GO:0003677">
    <property type="term" value="F:DNA binding"/>
    <property type="evidence" value="ECO:0007669"/>
    <property type="project" value="InterPro"/>
</dbReference>
<dbReference type="SUPFAM" id="SSF88946">
    <property type="entry name" value="Sigma2 domain of RNA polymerase sigma factors"/>
    <property type="match status" value="1"/>
</dbReference>
<dbReference type="AlphaFoldDB" id="A0A4Q6XWA1"/>
<evidence type="ECO:0000313" key="8">
    <source>
        <dbReference type="Proteomes" id="UP000292085"/>
    </source>
</evidence>
<evidence type="ECO:0000256" key="4">
    <source>
        <dbReference type="ARBA" id="ARBA00023163"/>
    </source>
</evidence>
<protein>
    <submittedName>
        <fullName evidence="7">Sigma-70 family RNA polymerase sigma factor</fullName>
    </submittedName>
</protein>
<dbReference type="PANTHER" id="PTHR43133:SF63">
    <property type="entry name" value="RNA POLYMERASE SIGMA FACTOR FECI-RELATED"/>
    <property type="match status" value="1"/>
</dbReference>
<dbReference type="GO" id="GO:0006352">
    <property type="term" value="P:DNA-templated transcription initiation"/>
    <property type="evidence" value="ECO:0007669"/>
    <property type="project" value="InterPro"/>
</dbReference>